<proteinExistence type="inferred from homology"/>
<dbReference type="PANTHER" id="PTHR11567:SF142">
    <property type="entry name" value="PHOSPHOGLYCERATE MUTASE-LIKE PROTEIN"/>
    <property type="match status" value="1"/>
</dbReference>
<dbReference type="PANTHER" id="PTHR11567">
    <property type="entry name" value="ACID PHOSPHATASE-RELATED"/>
    <property type="match status" value="1"/>
</dbReference>
<protein>
    <recommendedName>
        <fullName evidence="4">Phosphoglycerate mutase-like protein</fullName>
    </recommendedName>
</protein>
<dbReference type="AlphaFoldDB" id="A0A0C3DQC4"/>
<comment type="similarity">
    <text evidence="1">Belongs to the histidine acid phosphatase family.</text>
</comment>
<evidence type="ECO:0000313" key="2">
    <source>
        <dbReference type="EMBL" id="KIM62860.1"/>
    </source>
</evidence>
<dbReference type="InterPro" id="IPR000560">
    <property type="entry name" value="His_Pase_clade-2"/>
</dbReference>
<dbReference type="SUPFAM" id="SSF53254">
    <property type="entry name" value="Phosphoglycerate mutase-like"/>
    <property type="match status" value="1"/>
</dbReference>
<accession>A0A0C3DQC4</accession>
<dbReference type="InParanoid" id="A0A0C3DQC4"/>
<dbReference type="Pfam" id="PF00328">
    <property type="entry name" value="His_Phos_2"/>
    <property type="match status" value="1"/>
</dbReference>
<dbReference type="OrthoDB" id="258392at2759"/>
<sequence>MVNASTLIGVVLVARHGDRSSTVYQDPSNYNSVQGYLTPLGASQEYELGQFLRKAYLDPQSPCFIQGINTDVVNVDQLFIRADAGGGDVILDSAYALTQGLYPPTPESTITLANGQVVTSPLGGYQYVPVESLEYWQAPSLTSWMECNYFQLHLGRVNTGAAFKAISATAAPFLQAVTPYLNGMNNSFLNMWNIYDYLNVQYIHNKTFYDAFPQTLMKQARYYANLHEQNIFTDTAQNAVGQIPIRTLWPEIFWSLGNMTLPNNTVKLALTEVDYKPFISMFNVTNATVTDPDIGGIADYASVVAFELWKTQGQYNVTMKFKNGTNDDQFRQLKMWGHDSLSLAQLENDLFWTTINSTVNWCFSCNQTVTRGCSVFNYSNDPFLHPNASTNA</sequence>
<dbReference type="InterPro" id="IPR050645">
    <property type="entry name" value="Histidine_acid_phosphatase"/>
</dbReference>
<organism evidence="2 3">
    <name type="scientific">Scleroderma citrinum Foug A</name>
    <dbReference type="NCBI Taxonomy" id="1036808"/>
    <lineage>
        <taxon>Eukaryota</taxon>
        <taxon>Fungi</taxon>
        <taxon>Dikarya</taxon>
        <taxon>Basidiomycota</taxon>
        <taxon>Agaricomycotina</taxon>
        <taxon>Agaricomycetes</taxon>
        <taxon>Agaricomycetidae</taxon>
        <taxon>Boletales</taxon>
        <taxon>Sclerodermatineae</taxon>
        <taxon>Sclerodermataceae</taxon>
        <taxon>Scleroderma</taxon>
    </lineage>
</organism>
<dbReference type="InterPro" id="IPR029033">
    <property type="entry name" value="His_PPase_superfam"/>
</dbReference>
<reference evidence="3" key="2">
    <citation type="submission" date="2015-01" db="EMBL/GenBank/DDBJ databases">
        <title>Evolutionary Origins and Diversification of the Mycorrhizal Mutualists.</title>
        <authorList>
            <consortium name="DOE Joint Genome Institute"/>
            <consortium name="Mycorrhizal Genomics Consortium"/>
            <person name="Kohler A."/>
            <person name="Kuo A."/>
            <person name="Nagy L.G."/>
            <person name="Floudas D."/>
            <person name="Copeland A."/>
            <person name="Barry K.W."/>
            <person name="Cichocki N."/>
            <person name="Veneault-Fourrey C."/>
            <person name="LaButti K."/>
            <person name="Lindquist E.A."/>
            <person name="Lipzen A."/>
            <person name="Lundell T."/>
            <person name="Morin E."/>
            <person name="Murat C."/>
            <person name="Riley R."/>
            <person name="Ohm R."/>
            <person name="Sun H."/>
            <person name="Tunlid A."/>
            <person name="Henrissat B."/>
            <person name="Grigoriev I.V."/>
            <person name="Hibbett D.S."/>
            <person name="Martin F."/>
        </authorList>
    </citation>
    <scope>NUCLEOTIDE SEQUENCE [LARGE SCALE GENOMIC DNA]</scope>
    <source>
        <strain evidence="3">Foug A</strain>
    </source>
</reference>
<dbReference type="EMBL" id="KN822039">
    <property type="protein sequence ID" value="KIM62860.1"/>
    <property type="molecule type" value="Genomic_DNA"/>
</dbReference>
<dbReference type="HOGENOM" id="CLU_023111_2_1_1"/>
<reference evidence="2 3" key="1">
    <citation type="submission" date="2014-04" db="EMBL/GenBank/DDBJ databases">
        <authorList>
            <consortium name="DOE Joint Genome Institute"/>
            <person name="Kuo A."/>
            <person name="Kohler A."/>
            <person name="Nagy L.G."/>
            <person name="Floudas D."/>
            <person name="Copeland A."/>
            <person name="Barry K.W."/>
            <person name="Cichocki N."/>
            <person name="Veneault-Fourrey C."/>
            <person name="LaButti K."/>
            <person name="Lindquist E.A."/>
            <person name="Lipzen A."/>
            <person name="Lundell T."/>
            <person name="Morin E."/>
            <person name="Murat C."/>
            <person name="Sun H."/>
            <person name="Tunlid A."/>
            <person name="Henrissat B."/>
            <person name="Grigoriev I.V."/>
            <person name="Hibbett D.S."/>
            <person name="Martin F."/>
            <person name="Nordberg H.P."/>
            <person name="Cantor M.N."/>
            <person name="Hua S.X."/>
        </authorList>
    </citation>
    <scope>NUCLEOTIDE SEQUENCE [LARGE SCALE GENOMIC DNA]</scope>
    <source>
        <strain evidence="2 3">Foug A</strain>
    </source>
</reference>
<evidence type="ECO:0008006" key="4">
    <source>
        <dbReference type="Google" id="ProtNLM"/>
    </source>
</evidence>
<keyword evidence="3" id="KW-1185">Reference proteome</keyword>
<dbReference type="Proteomes" id="UP000053989">
    <property type="component" value="Unassembled WGS sequence"/>
</dbReference>
<dbReference type="Gene3D" id="3.40.50.1240">
    <property type="entry name" value="Phosphoglycerate mutase-like"/>
    <property type="match status" value="1"/>
</dbReference>
<dbReference type="CDD" id="cd07061">
    <property type="entry name" value="HP_HAP_like"/>
    <property type="match status" value="1"/>
</dbReference>
<dbReference type="STRING" id="1036808.A0A0C3DQC4"/>
<evidence type="ECO:0000313" key="3">
    <source>
        <dbReference type="Proteomes" id="UP000053989"/>
    </source>
</evidence>
<gene>
    <name evidence="2" type="ORF">SCLCIDRAFT_1214650</name>
</gene>
<dbReference type="GO" id="GO:0016791">
    <property type="term" value="F:phosphatase activity"/>
    <property type="evidence" value="ECO:0007669"/>
    <property type="project" value="TreeGrafter"/>
</dbReference>
<name>A0A0C3DQC4_9AGAM</name>
<evidence type="ECO:0000256" key="1">
    <source>
        <dbReference type="ARBA" id="ARBA00005375"/>
    </source>
</evidence>